<dbReference type="Proteomes" id="UP000663850">
    <property type="component" value="Unassembled WGS sequence"/>
</dbReference>
<gene>
    <name evidence="1" type="ORF">RDB_LOCUS90297</name>
</gene>
<protein>
    <submittedName>
        <fullName evidence="1">Uncharacterized protein</fullName>
    </submittedName>
</protein>
<organism evidence="1 2">
    <name type="scientific">Rhizoctonia solani</name>
    <dbReference type="NCBI Taxonomy" id="456999"/>
    <lineage>
        <taxon>Eukaryota</taxon>
        <taxon>Fungi</taxon>
        <taxon>Dikarya</taxon>
        <taxon>Basidiomycota</taxon>
        <taxon>Agaricomycotina</taxon>
        <taxon>Agaricomycetes</taxon>
        <taxon>Cantharellales</taxon>
        <taxon>Ceratobasidiaceae</taxon>
        <taxon>Rhizoctonia</taxon>
    </lineage>
</organism>
<dbReference type="AlphaFoldDB" id="A0A8H3CWH2"/>
<accession>A0A8H3CWH2</accession>
<comment type="caution">
    <text evidence="1">The sequence shown here is derived from an EMBL/GenBank/DDBJ whole genome shotgun (WGS) entry which is preliminary data.</text>
</comment>
<dbReference type="EMBL" id="CAJMWZ010004868">
    <property type="protein sequence ID" value="CAE6496552.1"/>
    <property type="molecule type" value="Genomic_DNA"/>
</dbReference>
<evidence type="ECO:0000313" key="2">
    <source>
        <dbReference type="Proteomes" id="UP000663850"/>
    </source>
</evidence>
<evidence type="ECO:0000313" key="1">
    <source>
        <dbReference type="EMBL" id="CAE6496552.1"/>
    </source>
</evidence>
<proteinExistence type="predicted"/>
<name>A0A8H3CWH2_9AGAM</name>
<sequence length="113" mass="13197">MHNEMLKNAFPPRCGYPTVYSRKSNPFGSPSEPYAVRFRTHDTYDLWRVGSKLGRIKHLTRVICTQRCSVRIVQLFIIKLYTSAWPSRCHRDTLLHPCGPGTPTLEDYWENEV</sequence>
<reference evidence="1" key="1">
    <citation type="submission" date="2021-01" db="EMBL/GenBank/DDBJ databases">
        <authorList>
            <person name="Kaushik A."/>
        </authorList>
    </citation>
    <scope>NUCLEOTIDE SEQUENCE</scope>
    <source>
        <strain evidence="1">Type strain: AG8-Rh-89/</strain>
    </source>
</reference>